<keyword evidence="5 7" id="KW-1133">Transmembrane helix</keyword>
<dbReference type="PANTHER" id="PTHR10981">
    <property type="entry name" value="BATTENIN"/>
    <property type="match status" value="1"/>
</dbReference>
<dbReference type="Proteomes" id="UP001497623">
    <property type="component" value="Unassembled WGS sequence"/>
</dbReference>
<dbReference type="SUPFAM" id="SSF103473">
    <property type="entry name" value="MFS general substrate transporter"/>
    <property type="match status" value="1"/>
</dbReference>
<dbReference type="InterPro" id="IPR003492">
    <property type="entry name" value="Battenin_disease_Cln3"/>
</dbReference>
<feature type="transmembrane region" description="Helical" evidence="7">
    <location>
        <begin position="495"/>
        <end position="520"/>
    </location>
</feature>
<keyword evidence="6 7" id="KW-0472">Membrane</keyword>
<comment type="caution">
    <text evidence="7">Lacks conserved residue(s) required for the propagation of feature annotation.</text>
</comment>
<reference evidence="9 10" key="1">
    <citation type="submission" date="2024-05" db="EMBL/GenBank/DDBJ databases">
        <authorList>
            <person name="Wallberg A."/>
        </authorList>
    </citation>
    <scope>NUCLEOTIDE SEQUENCE [LARGE SCALE GENOMIC DNA]</scope>
</reference>
<dbReference type="Pfam" id="PF02487">
    <property type="entry name" value="CLN3"/>
    <property type="match status" value="1"/>
</dbReference>
<feature type="compositionally biased region" description="Polar residues" evidence="8">
    <location>
        <begin position="119"/>
        <end position="128"/>
    </location>
</feature>
<dbReference type="PRINTS" id="PR01315">
    <property type="entry name" value="BATTENIN"/>
</dbReference>
<evidence type="ECO:0000256" key="5">
    <source>
        <dbReference type="ARBA" id="ARBA00022989"/>
    </source>
</evidence>
<dbReference type="EMBL" id="CAXKWB010002923">
    <property type="protein sequence ID" value="CAL4068000.1"/>
    <property type="molecule type" value="Genomic_DNA"/>
</dbReference>
<dbReference type="PANTHER" id="PTHR10981:SF0">
    <property type="entry name" value="BATTENIN"/>
    <property type="match status" value="1"/>
</dbReference>
<dbReference type="InterPro" id="IPR036259">
    <property type="entry name" value="MFS_trans_sf"/>
</dbReference>
<dbReference type="GO" id="GO:0051453">
    <property type="term" value="P:regulation of intracellular pH"/>
    <property type="evidence" value="ECO:0007669"/>
    <property type="project" value="TreeGrafter"/>
</dbReference>
<dbReference type="AlphaFoldDB" id="A0AAV2Q0I9"/>
<protein>
    <recommendedName>
        <fullName evidence="7">Battenin</fullName>
    </recommendedName>
</protein>
<comment type="subcellular location">
    <subcellularLocation>
        <location evidence="1">Endomembrane system</location>
        <topology evidence="1">Multi-pass membrane protein</topology>
    </subcellularLocation>
    <subcellularLocation>
        <location evidence="7">Lysosome membrane</location>
        <topology evidence="7">Multi-pass membrane protein</topology>
    </subcellularLocation>
</comment>
<feature type="transmembrane region" description="Helical" evidence="7">
    <location>
        <begin position="329"/>
        <end position="349"/>
    </location>
</feature>
<evidence type="ECO:0000313" key="9">
    <source>
        <dbReference type="EMBL" id="CAL4068000.1"/>
    </source>
</evidence>
<feature type="transmembrane region" description="Helical" evidence="7">
    <location>
        <begin position="469"/>
        <end position="488"/>
    </location>
</feature>
<evidence type="ECO:0000256" key="1">
    <source>
        <dbReference type="ARBA" id="ARBA00004127"/>
    </source>
</evidence>
<dbReference type="GO" id="GO:0012505">
    <property type="term" value="C:endomembrane system"/>
    <property type="evidence" value="ECO:0007669"/>
    <property type="project" value="UniProtKB-SubCell"/>
</dbReference>
<keyword evidence="7" id="KW-0458">Lysosome</keyword>
<organism evidence="9 10">
    <name type="scientific">Meganyctiphanes norvegica</name>
    <name type="common">Northern krill</name>
    <name type="synonym">Thysanopoda norvegica</name>
    <dbReference type="NCBI Taxonomy" id="48144"/>
    <lineage>
        <taxon>Eukaryota</taxon>
        <taxon>Metazoa</taxon>
        <taxon>Ecdysozoa</taxon>
        <taxon>Arthropoda</taxon>
        <taxon>Crustacea</taxon>
        <taxon>Multicrustacea</taxon>
        <taxon>Malacostraca</taxon>
        <taxon>Eumalacostraca</taxon>
        <taxon>Eucarida</taxon>
        <taxon>Euphausiacea</taxon>
        <taxon>Euphausiidae</taxon>
        <taxon>Meganyctiphanes</taxon>
    </lineage>
</organism>
<keyword evidence="4 7" id="KW-0812">Transmembrane</keyword>
<comment type="similarity">
    <text evidence="2 7">Belongs to the battenin family.</text>
</comment>
<feature type="region of interest" description="Disordered" evidence="8">
    <location>
        <begin position="21"/>
        <end position="129"/>
    </location>
</feature>
<dbReference type="GO" id="GO:0005765">
    <property type="term" value="C:lysosomal membrane"/>
    <property type="evidence" value="ECO:0007669"/>
    <property type="project" value="UniProtKB-SubCell"/>
</dbReference>
<feature type="compositionally biased region" description="Basic and acidic residues" evidence="8">
    <location>
        <begin position="64"/>
        <end position="83"/>
    </location>
</feature>
<gene>
    <name evidence="9" type="ORF">MNOR_LOCUS6882</name>
</gene>
<keyword evidence="10" id="KW-1185">Reference proteome</keyword>
<feature type="transmembrane region" description="Helical" evidence="7">
    <location>
        <begin position="297"/>
        <end position="317"/>
    </location>
</feature>
<comment type="caution">
    <text evidence="9">The sequence shown here is derived from an EMBL/GenBank/DDBJ whole genome shotgun (WGS) entry which is preliminary data.</text>
</comment>
<evidence type="ECO:0000313" key="10">
    <source>
        <dbReference type="Proteomes" id="UP001497623"/>
    </source>
</evidence>
<evidence type="ECO:0000256" key="7">
    <source>
        <dbReference type="RuleBase" id="RU361113"/>
    </source>
</evidence>
<evidence type="ECO:0000256" key="8">
    <source>
        <dbReference type="SAM" id="MobiDB-lite"/>
    </source>
</evidence>
<evidence type="ECO:0000256" key="3">
    <source>
        <dbReference type="ARBA" id="ARBA00022448"/>
    </source>
</evidence>
<evidence type="ECO:0000256" key="4">
    <source>
        <dbReference type="ARBA" id="ARBA00022692"/>
    </source>
</evidence>
<proteinExistence type="inferred from homology"/>
<feature type="transmembrane region" description="Helical" evidence="7">
    <location>
        <begin position="532"/>
        <end position="553"/>
    </location>
</feature>
<feature type="non-terminal residue" evidence="9">
    <location>
        <position position="562"/>
    </location>
</feature>
<feature type="compositionally biased region" description="Polar residues" evidence="8">
    <location>
        <begin position="49"/>
        <end position="62"/>
    </location>
</feature>
<feature type="transmembrane region" description="Helical" evidence="7">
    <location>
        <begin position="255"/>
        <end position="276"/>
    </location>
</feature>
<evidence type="ECO:0000256" key="6">
    <source>
        <dbReference type="ARBA" id="ARBA00023136"/>
    </source>
</evidence>
<accession>A0AAV2Q0I9</accession>
<sequence>MPPAPKDPVLYSDRQCHVAAHSTELPRIPVAATTPSSGSSEQHQDESETASISIETGSTTTAALEDKTEVKNSAECTNERSVELDLSDIGPSLNKKRRNSESSECLIDVQNKDKDGGTTEVNSNNNKSPAKKRDLGAYWVLGFCNNFTYWVMITAAYDLLAPYQHGYSDNTNHHVANRKHIGNLSKLHQCIFHNILLELTTNVNVHIGREGCHKHSTGAILVADTLPATLVTLAAPICLLLAVDLRVILVCGFCLSSYITLGIAPTSFVFLGVALASTSRGFSDMTFLGHASNYHKNCLSVWSSGTGVATFVGPLLYSALTTAGISTDTALLTFICVPFATAVSFWCVLTRIPKNIEQELENENTKENEFDENQLLTTNTQEKINKRSNESSIPDSKAILKIRAIKFILPSSSFYFIMYFTNQGLLELVYFPSSLLTHSQQYSWSNTARCFGTLLSRSAHKFLMLPNRWLYSIIAVGILVFIACEVKFHIFPNEYFIYTLLFLQGLLEGAAFRSTMFAIYSETEDADRVFCLSIFPVSLFLPAVMAGVSAIPIHRWLCDSIL</sequence>
<evidence type="ECO:0000256" key="2">
    <source>
        <dbReference type="ARBA" id="ARBA00007467"/>
    </source>
</evidence>
<name>A0AAV2Q0I9_MEGNR</name>
<keyword evidence="3" id="KW-0813">Transport</keyword>